<proteinExistence type="predicted"/>
<reference evidence="6" key="1">
    <citation type="submission" date="2023-06" db="EMBL/GenBank/DDBJ databases">
        <title>Conoideocrella luteorostrata (Hypocreales: Clavicipitaceae), a potential biocontrol fungus for elongate hemlock scale in United States Christmas tree production areas.</title>
        <authorList>
            <person name="Barrett H."/>
            <person name="Lovett B."/>
            <person name="Macias A.M."/>
            <person name="Stajich J.E."/>
            <person name="Kasson M.T."/>
        </authorList>
    </citation>
    <scope>NUCLEOTIDE SEQUENCE</scope>
    <source>
        <strain evidence="6">ARSEF 14590</strain>
    </source>
</reference>
<evidence type="ECO:0000256" key="3">
    <source>
        <dbReference type="ARBA" id="ARBA00023026"/>
    </source>
</evidence>
<keyword evidence="2" id="KW-0732">Signal</keyword>
<dbReference type="Proteomes" id="UP001251528">
    <property type="component" value="Unassembled WGS sequence"/>
</dbReference>
<evidence type="ECO:0000256" key="5">
    <source>
        <dbReference type="SAM" id="MobiDB-lite"/>
    </source>
</evidence>
<accession>A0AAJ0CRI5</accession>
<dbReference type="Pfam" id="PF01375">
    <property type="entry name" value="Enterotoxin_a"/>
    <property type="match status" value="1"/>
</dbReference>
<dbReference type="GO" id="GO:0090729">
    <property type="term" value="F:toxin activity"/>
    <property type="evidence" value="ECO:0007669"/>
    <property type="project" value="UniProtKB-KW"/>
</dbReference>
<feature type="region of interest" description="Disordered" evidence="5">
    <location>
        <begin position="259"/>
        <end position="281"/>
    </location>
</feature>
<dbReference type="InterPro" id="IPR001144">
    <property type="entry name" value="Enterotoxin_A"/>
</dbReference>
<keyword evidence="4" id="KW-1015">Disulfide bond</keyword>
<keyword evidence="3" id="KW-0843">Virulence</keyword>
<protein>
    <submittedName>
        <fullName evidence="6">Uncharacterized protein</fullName>
    </submittedName>
</protein>
<dbReference type="EMBL" id="JASWJB010000075">
    <property type="protein sequence ID" value="KAK2601564.1"/>
    <property type="molecule type" value="Genomic_DNA"/>
</dbReference>
<evidence type="ECO:0000256" key="4">
    <source>
        <dbReference type="ARBA" id="ARBA00023157"/>
    </source>
</evidence>
<dbReference type="Gene3D" id="1.10.490.40">
    <property type="entry name" value="Diphtheria toxin, translocation domain"/>
    <property type="match status" value="1"/>
</dbReference>
<name>A0AAJ0CRI5_9HYPO</name>
<keyword evidence="1" id="KW-0800">Toxin</keyword>
<comment type="caution">
    <text evidence="6">The sequence shown here is derived from an EMBL/GenBank/DDBJ whole genome shotgun (WGS) entry which is preliminary data.</text>
</comment>
<evidence type="ECO:0000256" key="2">
    <source>
        <dbReference type="ARBA" id="ARBA00022729"/>
    </source>
</evidence>
<keyword evidence="7" id="KW-1185">Reference proteome</keyword>
<dbReference type="Gene3D" id="3.90.210.10">
    <property type="entry name" value="Heat-Labile Enterotoxin, subunit A"/>
    <property type="match status" value="1"/>
</dbReference>
<sequence length="801" mass="90376">MVINQTIAEFTQHHSSPGNHGPATGVFFKRIIPTDPSVVYRVDFSSPETIKEQGGFIPRQMDLQIAEFSIYAHSHSSLAGKNSPYVSTSIRPQGAEIFASPGHVAYLYEIHATPNFIDTFTTLGGSTIADNGEPYLLHRAEREFLALGGIKWDQIISWTALPNGRDTLKSDRKLQLNKDYNPIYDKLKASGPQYQLAIFPAQHEAWTKDPWSQYRNMDIKEIGLQFADNNGKSVGLARDNPLKFELKHSVGKSTFYIPIPEKSDVRPPSNPQDKGDNLGLDGVKTPVVDTKTYLEKTSPERIKLAEMAEDISEKEFSELTTKYQRNLDGKLSKSLLNVRQKLNYKPIPPTSKVWGEFGKVQKSLAIAGIAFWVNVVIQAFTHNTTELERAAAVTAIVPFVGCGLDLVSRIMKNKANAVDTSLCVFADMLLSSPFFPLGVIVHIARAVMTSFTLPDMPSQEEFQKERNTSWNNFLYHEYYIYLYSHLSLYPDNSGLRYKIGAALTIEALDVLSQGAQAIGIVQAITQHNLTSESPESRKQGVSTIQELRDNIYPQMIRRQRQYVINIPKIIKNDSDTRISAIVDQFNRELRANITSRNTAEKYIKVNPVSWRLPTPPRSNEAQVYSKLNLIANHLLQHPLALPGIFDIAFTIGQSLHQAALNPDLLSPMKFMQEKVQDEYTINKLCLYHARQVEQLLLGKITENQLLNRSSVLDAENIRDLQILLALKLGRVFDDDKYQKLEILKSAYGGEWRYDVEYQKSAELRELVTYPYVPSIHSRKTEGYIMSVLEFSDDVIAQACLG</sequence>
<dbReference type="SUPFAM" id="SSF56399">
    <property type="entry name" value="ADP-ribosylation"/>
    <property type="match status" value="1"/>
</dbReference>
<organism evidence="6 7">
    <name type="scientific">Conoideocrella luteorostrata</name>
    <dbReference type="NCBI Taxonomy" id="1105319"/>
    <lineage>
        <taxon>Eukaryota</taxon>
        <taxon>Fungi</taxon>
        <taxon>Dikarya</taxon>
        <taxon>Ascomycota</taxon>
        <taxon>Pezizomycotina</taxon>
        <taxon>Sordariomycetes</taxon>
        <taxon>Hypocreomycetidae</taxon>
        <taxon>Hypocreales</taxon>
        <taxon>Clavicipitaceae</taxon>
        <taxon>Conoideocrella</taxon>
    </lineage>
</organism>
<evidence type="ECO:0000313" key="6">
    <source>
        <dbReference type="EMBL" id="KAK2601564.1"/>
    </source>
</evidence>
<evidence type="ECO:0000313" key="7">
    <source>
        <dbReference type="Proteomes" id="UP001251528"/>
    </source>
</evidence>
<gene>
    <name evidence="6" type="ORF">QQS21_004882</name>
</gene>
<dbReference type="AlphaFoldDB" id="A0AAJ0CRI5"/>
<dbReference type="PRINTS" id="PR00771">
    <property type="entry name" value="ENTEROTOXINA"/>
</dbReference>
<evidence type="ECO:0000256" key="1">
    <source>
        <dbReference type="ARBA" id="ARBA00022656"/>
    </source>
</evidence>